<feature type="region of interest" description="Disordered" evidence="1">
    <location>
        <begin position="1"/>
        <end position="28"/>
    </location>
</feature>
<evidence type="ECO:0000313" key="3">
    <source>
        <dbReference type="Proteomes" id="UP000517916"/>
    </source>
</evidence>
<comment type="caution">
    <text evidence="2">The sequence shown here is derived from an EMBL/GenBank/DDBJ whole genome shotgun (WGS) entry which is preliminary data.</text>
</comment>
<protein>
    <submittedName>
        <fullName evidence="2">Uncharacterized protein</fullName>
    </submittedName>
</protein>
<name>A0ABR6BMF4_9PSEU</name>
<proteinExistence type="predicted"/>
<evidence type="ECO:0000256" key="1">
    <source>
        <dbReference type="SAM" id="MobiDB-lite"/>
    </source>
</evidence>
<sequence length="46" mass="5279">MHGDQNTKQDTVVEDRTAEHGRHRADRVHDAVTVDQLRDKVGRTAR</sequence>
<dbReference type="EMBL" id="JACJID010000004">
    <property type="protein sequence ID" value="MBA8928081.1"/>
    <property type="molecule type" value="Genomic_DNA"/>
</dbReference>
<feature type="compositionally biased region" description="Basic and acidic residues" evidence="1">
    <location>
        <begin position="1"/>
        <end position="20"/>
    </location>
</feature>
<accession>A0ABR6BMF4</accession>
<dbReference type="RefSeq" id="WP_158510753.1">
    <property type="nucleotide sequence ID" value="NZ_BAAABQ010000030.1"/>
</dbReference>
<dbReference type="Proteomes" id="UP000517916">
    <property type="component" value="Unassembled WGS sequence"/>
</dbReference>
<gene>
    <name evidence="2" type="ORF">BC739_005298</name>
</gene>
<organism evidence="2 3">
    <name type="scientific">Kutzneria viridogrisea</name>
    <dbReference type="NCBI Taxonomy" id="47990"/>
    <lineage>
        <taxon>Bacteria</taxon>
        <taxon>Bacillati</taxon>
        <taxon>Actinomycetota</taxon>
        <taxon>Actinomycetes</taxon>
        <taxon>Pseudonocardiales</taxon>
        <taxon>Pseudonocardiaceae</taxon>
        <taxon>Kutzneria</taxon>
    </lineage>
</organism>
<reference evidence="2 3" key="1">
    <citation type="submission" date="2020-08" db="EMBL/GenBank/DDBJ databases">
        <title>Genomic Encyclopedia of Archaeal and Bacterial Type Strains, Phase II (KMG-II): from individual species to whole genera.</title>
        <authorList>
            <person name="Goeker M."/>
        </authorList>
    </citation>
    <scope>NUCLEOTIDE SEQUENCE [LARGE SCALE GENOMIC DNA]</scope>
    <source>
        <strain evidence="2 3">DSM 43850</strain>
    </source>
</reference>
<keyword evidence="3" id="KW-1185">Reference proteome</keyword>
<evidence type="ECO:0000313" key="2">
    <source>
        <dbReference type="EMBL" id="MBA8928081.1"/>
    </source>
</evidence>